<dbReference type="HAMAP" id="MF_00170">
    <property type="entry name" value="Rib_5P_isom_A"/>
    <property type="match status" value="1"/>
</dbReference>
<sequence>MSAQDQAKQAVGYFAVDTYVKSGMRLGLGTGTTAKFVVDRIGQKMKEGTLKDILCVPTSEATRKQAEALGIPLTTLDSIDGRLDVAIDGADEILPPALGLVKGRGGALLREKIVAAASKTFIVAADGSKLVENGIGSTGAMPVEVTAFSSSYTKRVIANLPVVRRHGGRAEFRRRAGVSSSSGEELKEEDRFVTDNGNYIVDLYFTEIVKDPQELETELKKVAGVVETGLFLGLASACLIGKPDGSVQTMTAQRA</sequence>
<gene>
    <name evidence="6" type="ORF">BESB_082150</name>
</gene>
<comment type="pathway">
    <text evidence="2">Carbohydrate degradation; pentose phosphate pathway; D-ribose 5-phosphate from D-ribulose 5-phosphate (non-oxidative stage): step 1/1.</text>
</comment>
<dbReference type="STRING" id="94643.A0A2A9MAQ0"/>
<comment type="similarity">
    <text evidence="3">Belongs to the ribose 5-phosphate isomerase family.</text>
</comment>
<dbReference type="SUPFAM" id="SSF75445">
    <property type="entry name" value="D-ribose-5-phosphate isomerase (RpiA), lid domain"/>
    <property type="match status" value="1"/>
</dbReference>
<dbReference type="NCBIfam" id="NF001924">
    <property type="entry name" value="PRK00702.1"/>
    <property type="match status" value="1"/>
</dbReference>
<evidence type="ECO:0000256" key="2">
    <source>
        <dbReference type="ARBA" id="ARBA00004988"/>
    </source>
</evidence>
<dbReference type="SUPFAM" id="SSF100950">
    <property type="entry name" value="NagB/RpiA/CoA transferase-like"/>
    <property type="match status" value="1"/>
</dbReference>
<dbReference type="GeneID" id="40313141"/>
<dbReference type="EC" id="5.3.1.6" evidence="4"/>
<dbReference type="OrthoDB" id="1555531at2759"/>
<dbReference type="NCBIfam" id="TIGR00021">
    <property type="entry name" value="rpiA"/>
    <property type="match status" value="1"/>
</dbReference>
<dbReference type="AlphaFoldDB" id="A0A2A9MAQ0"/>
<reference evidence="6 7" key="1">
    <citation type="submission" date="2017-09" db="EMBL/GenBank/DDBJ databases">
        <title>Genome sequencing of Besnoitia besnoiti strain Bb-Ger1.</title>
        <authorList>
            <person name="Schares G."/>
            <person name="Venepally P."/>
            <person name="Lorenzi H.A."/>
        </authorList>
    </citation>
    <scope>NUCLEOTIDE SEQUENCE [LARGE SCALE GENOMIC DNA]</scope>
    <source>
        <strain evidence="6 7">Bb-Ger1</strain>
    </source>
</reference>
<comment type="caution">
    <text evidence="6">The sequence shown here is derived from an EMBL/GenBank/DDBJ whole genome shotgun (WGS) entry which is preliminary data.</text>
</comment>
<dbReference type="PANTHER" id="PTHR43748">
    <property type="entry name" value="RIBOSE-5-PHOSPHATE ISOMERASE 3, CHLOROPLASTIC-RELATED"/>
    <property type="match status" value="1"/>
</dbReference>
<evidence type="ECO:0000313" key="6">
    <source>
        <dbReference type="EMBL" id="PFH33016.1"/>
    </source>
</evidence>
<dbReference type="InterPro" id="IPR020672">
    <property type="entry name" value="Ribose5P_isomerase_typA_subgr"/>
</dbReference>
<protein>
    <recommendedName>
        <fullName evidence="4">ribose-5-phosphate isomerase</fullName>
        <ecNumber evidence="4">5.3.1.6</ecNumber>
    </recommendedName>
</protein>
<dbReference type="CDD" id="cd01398">
    <property type="entry name" value="RPI_A"/>
    <property type="match status" value="1"/>
</dbReference>
<keyword evidence="5 6" id="KW-0413">Isomerase</keyword>
<dbReference type="GO" id="GO:0004751">
    <property type="term" value="F:ribose-5-phosphate isomerase activity"/>
    <property type="evidence" value="ECO:0007669"/>
    <property type="project" value="UniProtKB-EC"/>
</dbReference>
<dbReference type="RefSeq" id="XP_029217025.1">
    <property type="nucleotide sequence ID" value="XM_029366565.1"/>
</dbReference>
<dbReference type="KEGG" id="bbes:BESB_082150"/>
<dbReference type="UniPathway" id="UPA00115">
    <property type="reaction ID" value="UER00412"/>
</dbReference>
<dbReference type="InterPro" id="IPR050262">
    <property type="entry name" value="Ribose-5P_isomerase"/>
</dbReference>
<dbReference type="Pfam" id="PF06026">
    <property type="entry name" value="Rib_5-P_isom_A"/>
    <property type="match status" value="1"/>
</dbReference>
<dbReference type="PANTHER" id="PTHR43748:SF3">
    <property type="entry name" value="RIBOSE-5-PHOSPHATE ISOMERASE 3, CHLOROPLASTIC-RELATED"/>
    <property type="match status" value="1"/>
</dbReference>
<dbReference type="GO" id="GO:0009052">
    <property type="term" value="P:pentose-phosphate shunt, non-oxidative branch"/>
    <property type="evidence" value="ECO:0007669"/>
    <property type="project" value="InterPro"/>
</dbReference>
<evidence type="ECO:0000256" key="5">
    <source>
        <dbReference type="ARBA" id="ARBA00023235"/>
    </source>
</evidence>
<proteinExistence type="inferred from homology"/>
<evidence type="ECO:0000256" key="4">
    <source>
        <dbReference type="ARBA" id="ARBA00011959"/>
    </source>
</evidence>
<evidence type="ECO:0000313" key="7">
    <source>
        <dbReference type="Proteomes" id="UP000224006"/>
    </source>
</evidence>
<dbReference type="FunFam" id="3.40.50.1360:FF:000001">
    <property type="entry name" value="Ribose-5-phosphate isomerase A"/>
    <property type="match status" value="1"/>
</dbReference>
<evidence type="ECO:0000256" key="1">
    <source>
        <dbReference type="ARBA" id="ARBA00001713"/>
    </source>
</evidence>
<accession>A0A2A9MAQ0</accession>
<dbReference type="EMBL" id="NWUJ01000009">
    <property type="protein sequence ID" value="PFH33016.1"/>
    <property type="molecule type" value="Genomic_DNA"/>
</dbReference>
<keyword evidence="7" id="KW-1185">Reference proteome</keyword>
<dbReference type="Gene3D" id="3.30.70.260">
    <property type="match status" value="1"/>
</dbReference>
<dbReference type="Proteomes" id="UP000224006">
    <property type="component" value="Chromosome VIII"/>
</dbReference>
<dbReference type="InterPro" id="IPR037171">
    <property type="entry name" value="NagB/RpiA_transferase-like"/>
</dbReference>
<comment type="catalytic activity">
    <reaction evidence="1">
        <text>aldehydo-D-ribose 5-phosphate = D-ribulose 5-phosphate</text>
        <dbReference type="Rhea" id="RHEA:14657"/>
        <dbReference type="ChEBI" id="CHEBI:58121"/>
        <dbReference type="ChEBI" id="CHEBI:58273"/>
        <dbReference type="EC" id="5.3.1.6"/>
    </reaction>
</comment>
<dbReference type="VEuPathDB" id="ToxoDB:BESB_082150"/>
<dbReference type="InterPro" id="IPR004788">
    <property type="entry name" value="Ribose5P_isomerase_type_A"/>
</dbReference>
<evidence type="ECO:0000256" key="3">
    <source>
        <dbReference type="ARBA" id="ARBA00008088"/>
    </source>
</evidence>
<organism evidence="6 7">
    <name type="scientific">Besnoitia besnoiti</name>
    <name type="common">Apicomplexan protozoan</name>
    <dbReference type="NCBI Taxonomy" id="94643"/>
    <lineage>
        <taxon>Eukaryota</taxon>
        <taxon>Sar</taxon>
        <taxon>Alveolata</taxon>
        <taxon>Apicomplexa</taxon>
        <taxon>Conoidasida</taxon>
        <taxon>Coccidia</taxon>
        <taxon>Eucoccidiorida</taxon>
        <taxon>Eimeriorina</taxon>
        <taxon>Sarcocystidae</taxon>
        <taxon>Besnoitia</taxon>
    </lineage>
</organism>
<dbReference type="Gene3D" id="3.40.50.1360">
    <property type="match status" value="1"/>
</dbReference>
<name>A0A2A9MAQ0_BESBE</name>